<dbReference type="InterPro" id="IPR002035">
    <property type="entry name" value="VWF_A"/>
</dbReference>
<protein>
    <submittedName>
        <fullName evidence="2">VWA domain-containing protein</fullName>
    </submittedName>
</protein>
<dbReference type="Pfam" id="PF13519">
    <property type="entry name" value="VWA_2"/>
    <property type="match status" value="1"/>
</dbReference>
<evidence type="ECO:0000259" key="1">
    <source>
        <dbReference type="PROSITE" id="PS50234"/>
    </source>
</evidence>
<gene>
    <name evidence="2" type="ORF">IPV69_16375</name>
</gene>
<dbReference type="Proteomes" id="UP000593765">
    <property type="component" value="Chromosome"/>
</dbReference>
<keyword evidence="3" id="KW-1185">Reference proteome</keyword>
<dbReference type="PANTHER" id="PTHR48125">
    <property type="entry name" value="LP07818P1"/>
    <property type="match status" value="1"/>
</dbReference>
<dbReference type="InterPro" id="IPR029052">
    <property type="entry name" value="Metallo-depent_PP-like"/>
</dbReference>
<dbReference type="SUPFAM" id="SSF48239">
    <property type="entry name" value="Terpenoid cyclases/Protein prenyltransferases"/>
    <property type="match status" value="1"/>
</dbReference>
<dbReference type="PANTHER" id="PTHR48125:SF12">
    <property type="entry name" value="AT HOOK TRANSCRIPTION FACTOR FAMILY-RELATED"/>
    <property type="match status" value="1"/>
</dbReference>
<accession>A0A7M2WR03</accession>
<sequence length="1098" mass="116708">MIAIPFGRALVRRAGVFVVIATVSMFVAVDTVRAQSPAAHQADAIAILLTANTEGHVKPCESCPMHVGDGGLDRRATIVAQLRTGERPALLLDAGAWLAGPESAASAGAVMVAAYNAMGYDAAHITPADLGWGKSAALTTLRSARFSLISATLLSADGKPMFEPFVVKKVGAVRFGVIGVSEAPKGLDFSPALREQFEGVRFAPPAEAIATWLPKAAAESDRIIILYDGTAWGLATVRKAVGNRDVLIAVAGIRPERLPEDARTTVLATEEHGKSIGVASLADGKWTLSQSRVPGSTASDAAMRDLLATYAPKALTPPTTQVAVATTPTTRPDPNVPPAVVPPPAMSPPPTTAPVVMPPVNPPVVPATQPAVAVVPPPPATMPAPPAVTVTAQPRVTAKQPLQPRGLAGVGLTQEQVDAAVKRGADFLWPHMLKECGNPPFIAGEGGGYEGYHTLASLALVRAGLHKRDAEFNRMLRVYLDRVQPETIGTYAAGVLCMLIEAYGDPRYEPKLRASARYLFEGLSSKGWDYRPKVADAAMLDPRTQKPLQVWGGRPPIGSGAEAAEKWNRATTQKSDELDHDNSLVQFAVLGLHAAARAGVEVPIDVWRQVVAMMRTRQTDTGGWGYVGSTSATSGSMTCAAAYALTVARYHLQEKSPAEDESIERGLAWLAKGFAVDKNPGAGEANLYYYLYSVERLGRTLDTEFIGPNEWYPMGAKYLLDVQKENGSWHDEKAENQAELSTSFAILFLSRGTPKLAVTPEPKVGPGVLKTGLLQPPAPRLYIILDCSGSMMEEMGGKTKFDVARQSVASLLAELPDATQVALRVYGHRKTALDPGANDDTELLVPIGPLDRQAMADQLKKLRARGKTPMARSLQAAKGDIDGMSDKQVEVLLLTDGGEDSQPRQDPVAAAEAIGKSGKAMVHVVGFDIGREDWGRQLRGMADKGRGKYWGAFDTATLLTELRAAVLRSPGAYEIHDASDRVVHRGQFGDSQPLEPGRYAFVTAFGGKRFNEPFWVNAGEPTAVLFDAGKFGVTEPKGPPPPAGLPATRPATPDPVVTTPPFNPATPPANRPKFCVHCGNKLGPTGNFCTSCGKKIGP</sequence>
<dbReference type="SMART" id="SM00327">
    <property type="entry name" value="VWA"/>
    <property type="match status" value="1"/>
</dbReference>
<dbReference type="InterPro" id="IPR008930">
    <property type="entry name" value="Terpenoid_cyclase/PrenylTrfase"/>
</dbReference>
<dbReference type="SUPFAM" id="SSF53300">
    <property type="entry name" value="vWA-like"/>
    <property type="match status" value="1"/>
</dbReference>
<dbReference type="KEGG" id="hbs:IPV69_16375"/>
<dbReference type="Gene3D" id="3.40.50.410">
    <property type="entry name" value="von Willebrand factor, type A domain"/>
    <property type="match status" value="1"/>
</dbReference>
<dbReference type="EMBL" id="CP063458">
    <property type="protein sequence ID" value="QOV87853.1"/>
    <property type="molecule type" value="Genomic_DNA"/>
</dbReference>
<evidence type="ECO:0000313" key="2">
    <source>
        <dbReference type="EMBL" id="QOV87853.1"/>
    </source>
</evidence>
<proteinExistence type="predicted"/>
<reference evidence="2 3" key="1">
    <citation type="submission" date="2020-10" db="EMBL/GenBank/DDBJ databases">
        <title>Wide distribution of Phycisphaera-like planctomycetes from WD2101 soil group in peatlands and genome analysis of the first cultivated representative.</title>
        <authorList>
            <person name="Dedysh S.N."/>
            <person name="Beletsky A.V."/>
            <person name="Ivanova A."/>
            <person name="Kulichevskaya I.S."/>
            <person name="Suzina N.E."/>
            <person name="Philippov D.A."/>
            <person name="Rakitin A.L."/>
            <person name="Mardanov A.V."/>
            <person name="Ravin N.V."/>
        </authorList>
    </citation>
    <scope>NUCLEOTIDE SEQUENCE [LARGE SCALE GENOMIC DNA]</scope>
    <source>
        <strain evidence="2 3">M1803</strain>
    </source>
</reference>
<dbReference type="Gene3D" id="3.60.21.10">
    <property type="match status" value="1"/>
</dbReference>
<dbReference type="Gene3D" id="1.50.10.20">
    <property type="match status" value="1"/>
</dbReference>
<dbReference type="InterPro" id="IPR036465">
    <property type="entry name" value="vWFA_dom_sf"/>
</dbReference>
<evidence type="ECO:0000313" key="3">
    <source>
        <dbReference type="Proteomes" id="UP000593765"/>
    </source>
</evidence>
<dbReference type="PROSITE" id="PS50234">
    <property type="entry name" value="VWFA"/>
    <property type="match status" value="1"/>
</dbReference>
<name>A0A7M2WR03_9BACT</name>
<organism evidence="2 3">
    <name type="scientific">Humisphaera borealis</name>
    <dbReference type="NCBI Taxonomy" id="2807512"/>
    <lineage>
        <taxon>Bacteria</taxon>
        <taxon>Pseudomonadati</taxon>
        <taxon>Planctomycetota</taxon>
        <taxon>Phycisphaerae</taxon>
        <taxon>Tepidisphaerales</taxon>
        <taxon>Tepidisphaeraceae</taxon>
        <taxon>Humisphaera</taxon>
    </lineage>
</organism>
<dbReference type="SUPFAM" id="SSF56300">
    <property type="entry name" value="Metallo-dependent phosphatases"/>
    <property type="match status" value="1"/>
</dbReference>
<dbReference type="AlphaFoldDB" id="A0A7M2WR03"/>
<feature type="domain" description="VWFA" evidence="1">
    <location>
        <begin position="780"/>
        <end position="966"/>
    </location>
</feature>
<dbReference type="RefSeq" id="WP_206290767.1">
    <property type="nucleotide sequence ID" value="NZ_CP063458.1"/>
</dbReference>